<gene>
    <name evidence="1" type="ORF">FJTKL_01505</name>
</gene>
<comment type="caution">
    <text evidence="1">The sequence shown here is derived from an EMBL/GenBank/DDBJ whole genome shotgun (WGS) entry which is preliminary data.</text>
</comment>
<name>A0ABR4E0P0_9PEZI</name>
<dbReference type="Proteomes" id="UP001600888">
    <property type="component" value="Unassembled WGS sequence"/>
</dbReference>
<keyword evidence="2" id="KW-1185">Reference proteome</keyword>
<proteinExistence type="predicted"/>
<organism evidence="1 2">
    <name type="scientific">Diaporthe vaccinii</name>
    <dbReference type="NCBI Taxonomy" id="105482"/>
    <lineage>
        <taxon>Eukaryota</taxon>
        <taxon>Fungi</taxon>
        <taxon>Dikarya</taxon>
        <taxon>Ascomycota</taxon>
        <taxon>Pezizomycotina</taxon>
        <taxon>Sordariomycetes</taxon>
        <taxon>Sordariomycetidae</taxon>
        <taxon>Diaporthales</taxon>
        <taxon>Diaporthaceae</taxon>
        <taxon>Diaporthe</taxon>
        <taxon>Diaporthe eres species complex</taxon>
    </lineage>
</organism>
<reference evidence="1 2" key="1">
    <citation type="submission" date="2024-03" db="EMBL/GenBank/DDBJ databases">
        <title>A high-quality draft genome sequence of Diaporthe vaccinii, a causative agent of upright dieback and viscid rot disease in cranberry plants.</title>
        <authorList>
            <person name="Sarrasin M."/>
            <person name="Lang B.F."/>
            <person name="Burger G."/>
        </authorList>
    </citation>
    <scope>NUCLEOTIDE SEQUENCE [LARGE SCALE GENOMIC DNA]</scope>
    <source>
        <strain evidence="1 2">IS7</strain>
    </source>
</reference>
<accession>A0ABR4E0P0</accession>
<sequence length="66" mass="7223">MANVCPDEAMSVNSQHGKESLLKNVHGLLLRVSPFAPRTPVLPPPGTSFYFVRQISCGCWFPSLHG</sequence>
<evidence type="ECO:0000313" key="2">
    <source>
        <dbReference type="Proteomes" id="UP001600888"/>
    </source>
</evidence>
<evidence type="ECO:0000313" key="1">
    <source>
        <dbReference type="EMBL" id="KAL2275973.1"/>
    </source>
</evidence>
<dbReference type="EMBL" id="JBAWTH010000124">
    <property type="protein sequence ID" value="KAL2275973.1"/>
    <property type="molecule type" value="Genomic_DNA"/>
</dbReference>
<protein>
    <submittedName>
        <fullName evidence="1">Uncharacterized protein</fullName>
    </submittedName>
</protein>